<name>A0ABV7I0E1_9HYPH</name>
<sequence>MKFDCPAVMRQRSRFAMPPSTRPSSAKLTANPTINQTKPLVFNVD</sequence>
<keyword evidence="2" id="KW-1185">Reference proteome</keyword>
<evidence type="ECO:0000313" key="1">
    <source>
        <dbReference type="EMBL" id="MFC3164112.1"/>
    </source>
</evidence>
<evidence type="ECO:0000313" key="2">
    <source>
        <dbReference type="Proteomes" id="UP001595647"/>
    </source>
</evidence>
<proteinExistence type="predicted"/>
<gene>
    <name evidence="1" type="ORF">ACFOHV_12595</name>
</gene>
<dbReference type="RefSeq" id="WP_182306526.1">
    <property type="nucleotide sequence ID" value="NZ_CP059896.1"/>
</dbReference>
<accession>A0ABV7I0E1</accession>
<dbReference type="EMBL" id="JBHRTG010000018">
    <property type="protein sequence ID" value="MFC3164112.1"/>
    <property type="molecule type" value="Genomic_DNA"/>
</dbReference>
<reference evidence="2" key="1">
    <citation type="journal article" date="2019" name="Int. J. Syst. Evol. Microbiol.">
        <title>The Global Catalogue of Microorganisms (GCM) 10K type strain sequencing project: providing services to taxonomists for standard genome sequencing and annotation.</title>
        <authorList>
            <consortium name="The Broad Institute Genomics Platform"/>
            <consortium name="The Broad Institute Genome Sequencing Center for Infectious Disease"/>
            <person name="Wu L."/>
            <person name="Ma J."/>
        </authorList>
    </citation>
    <scope>NUCLEOTIDE SEQUENCE [LARGE SCALE GENOMIC DNA]</scope>
    <source>
        <strain evidence="2">KCTC 52231</strain>
    </source>
</reference>
<comment type="caution">
    <text evidence="1">The sequence shown here is derived from an EMBL/GenBank/DDBJ whole genome shotgun (WGS) entry which is preliminary data.</text>
</comment>
<dbReference type="Proteomes" id="UP001595647">
    <property type="component" value="Unassembled WGS sequence"/>
</dbReference>
<organism evidence="1 2">
    <name type="scientific">Ciceribacter thiooxidans</name>
    <dbReference type="NCBI Taxonomy" id="1969821"/>
    <lineage>
        <taxon>Bacteria</taxon>
        <taxon>Pseudomonadati</taxon>
        <taxon>Pseudomonadota</taxon>
        <taxon>Alphaproteobacteria</taxon>
        <taxon>Hyphomicrobiales</taxon>
        <taxon>Rhizobiaceae</taxon>
        <taxon>Ciceribacter</taxon>
    </lineage>
</organism>
<protein>
    <submittedName>
        <fullName evidence="1">Uncharacterized protein</fullName>
    </submittedName>
</protein>